<dbReference type="InterPro" id="IPR018511">
    <property type="entry name" value="Hemolysin-typ_Ca-bd_CS"/>
</dbReference>
<evidence type="ECO:0000313" key="3">
    <source>
        <dbReference type="EMBL" id="MDO7835870.1"/>
    </source>
</evidence>
<dbReference type="InterPro" id="IPR019960">
    <property type="entry name" value="T1SS_VCA0849"/>
</dbReference>
<dbReference type="NCBIfam" id="TIGR03661">
    <property type="entry name" value="T1SS_VCA0849"/>
    <property type="match status" value="1"/>
</dbReference>
<sequence>MAVIKGTSSSETINGTAGVDTILGLAGNDIIFGLDGNDALTGGAGDDILHGGAGNDRFLFDDRGFGIDTIADFATGDRLDLRAFHIGSITQLSPFMRQVGNDVQIDFLWGGRTERIILSNTQIADITASTLLLNSDTDPLSVLGTSNADTLFGGNGNDILSGSGGDDSLVGGAGIDALIGGEGNDMLRGGTGSDRFIFSTRGFGIDTIADYTSGDRIDLRGLNVADISQLAPFMAQAGANVEITLIWGGRTERIIIADSQMADITTSGFLFNTSLERVRAIGTSNDDTLFGGSGDDELTGGSGSDALNGGAGSDVLVGGEGNDMLRGGAGNDRFVYAARGFGLDTIADYTSGDRIDLRGLNIGELSQLAPFMRQAGSNVEINLEWAGRAERITIAGVQLANLTAGNFLFNNDIIGGGVDGTSNDDSLFGSLGPDMLYGYAGDDSLSAGAGDDLLVGGEGSDIMRGGEGNDRFLYTDRGFGTDLIVDFTAGDRIDLRTLNIADMAQLAPFMRQSGNDVHIAFTWAGRSETIIVQDKLVADLTVADFLFNSASDPVLAEGTGNADTVFGGKGNDHVYGDSGNDSLSGGAGRDVLIGGAGLDIIRGGAGADRFLVRTGDSGGSQIDRILDFSSSEGDRLDLRRIDPSDEAGDQLLSFVSGAFTGIGQARIVQTGSSYQVQVNLDSIMSTVEVAVDMISAAPVMVTDLLL</sequence>
<dbReference type="PANTHER" id="PTHR38340">
    <property type="entry name" value="S-LAYER PROTEIN"/>
    <property type="match status" value="1"/>
</dbReference>
<name>A0ABT8ZQ34_9SPHN</name>
<dbReference type="InterPro" id="IPR050557">
    <property type="entry name" value="RTX_toxin/Mannuronan_C5-epim"/>
</dbReference>
<dbReference type="Proteomes" id="UP001176471">
    <property type="component" value="Unassembled WGS sequence"/>
</dbReference>
<proteinExistence type="predicted"/>
<dbReference type="SUPFAM" id="SSF51120">
    <property type="entry name" value="beta-Roll"/>
    <property type="match status" value="5"/>
</dbReference>
<dbReference type="Pfam" id="PF00353">
    <property type="entry name" value="HemolysinCabind"/>
    <property type="match status" value="5"/>
</dbReference>
<dbReference type="InterPro" id="IPR011049">
    <property type="entry name" value="Serralysin-like_metalloprot_C"/>
</dbReference>
<comment type="subcellular location">
    <subcellularLocation>
        <location evidence="1">Secreted</location>
    </subcellularLocation>
</comment>
<keyword evidence="4" id="KW-1185">Reference proteome</keyword>
<keyword evidence="2" id="KW-0964">Secreted</keyword>
<dbReference type="PROSITE" id="PS00330">
    <property type="entry name" value="HEMOLYSIN_CALCIUM"/>
    <property type="match status" value="11"/>
</dbReference>
<evidence type="ECO:0000256" key="1">
    <source>
        <dbReference type="ARBA" id="ARBA00004613"/>
    </source>
</evidence>
<dbReference type="PANTHER" id="PTHR38340:SF1">
    <property type="entry name" value="S-LAYER PROTEIN"/>
    <property type="match status" value="1"/>
</dbReference>
<dbReference type="RefSeq" id="WP_304536300.1">
    <property type="nucleotide sequence ID" value="NZ_JAUQOM010000006.1"/>
</dbReference>
<organism evidence="3 4">
    <name type="scientific">Sphingobium cyanobacteriorum</name>
    <dbReference type="NCBI Taxonomy" id="3063954"/>
    <lineage>
        <taxon>Bacteria</taxon>
        <taxon>Pseudomonadati</taxon>
        <taxon>Pseudomonadota</taxon>
        <taxon>Alphaproteobacteria</taxon>
        <taxon>Sphingomonadales</taxon>
        <taxon>Sphingomonadaceae</taxon>
        <taxon>Sphingobium</taxon>
    </lineage>
</organism>
<comment type="caution">
    <text evidence="3">The sequence shown here is derived from an EMBL/GenBank/DDBJ whole genome shotgun (WGS) entry which is preliminary data.</text>
</comment>
<evidence type="ECO:0000313" key="4">
    <source>
        <dbReference type="Proteomes" id="UP001176471"/>
    </source>
</evidence>
<evidence type="ECO:0000256" key="2">
    <source>
        <dbReference type="ARBA" id="ARBA00022525"/>
    </source>
</evidence>
<dbReference type="EMBL" id="JAUQOM010000006">
    <property type="protein sequence ID" value="MDO7835870.1"/>
    <property type="molecule type" value="Genomic_DNA"/>
</dbReference>
<dbReference type="InterPro" id="IPR001343">
    <property type="entry name" value="Hemolysn_Ca-bd"/>
</dbReference>
<dbReference type="Gene3D" id="2.150.10.10">
    <property type="entry name" value="Serralysin-like metalloprotease, C-terminal"/>
    <property type="match status" value="4"/>
</dbReference>
<reference evidence="3" key="1">
    <citation type="submission" date="2023-07" db="EMBL/GenBank/DDBJ databases">
        <title>Bacterial whole genome sequence for Sphingobium sp. HBC34.</title>
        <authorList>
            <person name="Le V."/>
            <person name="Ko S.-R."/>
            <person name="Ahn C.-Y."/>
            <person name="Oh H.-M."/>
        </authorList>
    </citation>
    <scope>NUCLEOTIDE SEQUENCE</scope>
    <source>
        <strain evidence="3">HBC34</strain>
    </source>
</reference>
<protein>
    <submittedName>
        <fullName evidence="3">Type I secretion C-terminal target domain-containing protein</fullName>
    </submittedName>
</protein>
<gene>
    <name evidence="3" type="ORF">Q4610_12525</name>
</gene>
<dbReference type="PRINTS" id="PR00313">
    <property type="entry name" value="CABNDNGRPT"/>
</dbReference>
<accession>A0ABT8ZQ34</accession>